<evidence type="ECO:0000256" key="4">
    <source>
        <dbReference type="SAM" id="MobiDB-lite"/>
    </source>
</evidence>
<dbReference type="SUPFAM" id="SSF46785">
    <property type="entry name" value="Winged helix' DNA-binding domain"/>
    <property type="match status" value="1"/>
</dbReference>
<dbReference type="InterPro" id="IPR036390">
    <property type="entry name" value="WH_DNA-bd_sf"/>
</dbReference>
<name>A0A286GD54_9PROT</name>
<sequence>MSGKLVPQTPAERVSPVAATVCRALTIDGVSGMEFIAKDEDAAVRATSLSASSTGAQGPRAAASPHDKRRSRNAVLNRSMPSDAALIMACAERVRLHRGETLTDIGDPVVRLCFPETAVLALVVPMRDGTSAEVAFVGCEGMVGGMALLGVPASAVRATVLVGGDALRVPVATVRRLCDASRTLHASLLGAEALLHAAVVRSAACHALHPARARLARFLLEFQDRTGKETLLLTQDETAAMLGVQRTTVTAAAHGLMERGLITYRRGQIGILDRPGLEAMACECYHAAPSRILQHG</sequence>
<feature type="region of interest" description="Disordered" evidence="4">
    <location>
        <begin position="48"/>
        <end position="72"/>
    </location>
</feature>
<keyword evidence="6" id="KW-0418">Kinase</keyword>
<keyword evidence="3" id="KW-0804">Transcription</keyword>
<dbReference type="Gene3D" id="2.60.120.10">
    <property type="entry name" value="Jelly Rolls"/>
    <property type="match status" value="1"/>
</dbReference>
<reference evidence="7" key="1">
    <citation type="submission" date="2017-09" db="EMBL/GenBank/DDBJ databases">
        <authorList>
            <person name="Varghese N."/>
            <person name="Submissions S."/>
        </authorList>
    </citation>
    <scope>NUCLEOTIDE SEQUENCE [LARGE SCALE GENOMIC DNA]</scope>
    <source>
        <strain evidence="7">USBA 140</strain>
    </source>
</reference>
<dbReference type="InterPro" id="IPR000595">
    <property type="entry name" value="cNMP-bd_dom"/>
</dbReference>
<evidence type="ECO:0000256" key="3">
    <source>
        <dbReference type="ARBA" id="ARBA00023163"/>
    </source>
</evidence>
<accession>A0A286GD54</accession>
<dbReference type="EMBL" id="OCNJ01000003">
    <property type="protein sequence ID" value="SOD93442.1"/>
    <property type="molecule type" value="Genomic_DNA"/>
</dbReference>
<evidence type="ECO:0000256" key="1">
    <source>
        <dbReference type="ARBA" id="ARBA00023015"/>
    </source>
</evidence>
<dbReference type="InterPro" id="IPR012318">
    <property type="entry name" value="HTH_CRP"/>
</dbReference>
<protein>
    <submittedName>
        <fullName evidence="6">cAMP-binding domain of CRP or a regulatory subunit of cAMP-dependent protein kinases</fullName>
    </submittedName>
</protein>
<organism evidence="6 7">
    <name type="scientific">Caenispirillum bisanense</name>
    <dbReference type="NCBI Taxonomy" id="414052"/>
    <lineage>
        <taxon>Bacteria</taxon>
        <taxon>Pseudomonadati</taxon>
        <taxon>Pseudomonadota</taxon>
        <taxon>Alphaproteobacteria</taxon>
        <taxon>Rhodospirillales</taxon>
        <taxon>Novispirillaceae</taxon>
        <taxon>Caenispirillum</taxon>
    </lineage>
</organism>
<evidence type="ECO:0000313" key="7">
    <source>
        <dbReference type="Proteomes" id="UP000219621"/>
    </source>
</evidence>
<evidence type="ECO:0000259" key="5">
    <source>
        <dbReference type="PROSITE" id="PS51063"/>
    </source>
</evidence>
<dbReference type="GO" id="GO:0005829">
    <property type="term" value="C:cytosol"/>
    <property type="evidence" value="ECO:0007669"/>
    <property type="project" value="TreeGrafter"/>
</dbReference>
<dbReference type="InterPro" id="IPR050397">
    <property type="entry name" value="Env_Response_Regulators"/>
</dbReference>
<proteinExistence type="predicted"/>
<dbReference type="PANTHER" id="PTHR24567:SF74">
    <property type="entry name" value="HTH-TYPE TRANSCRIPTIONAL REGULATOR ARCR"/>
    <property type="match status" value="1"/>
</dbReference>
<dbReference type="PANTHER" id="PTHR24567">
    <property type="entry name" value="CRP FAMILY TRANSCRIPTIONAL REGULATORY PROTEIN"/>
    <property type="match status" value="1"/>
</dbReference>
<dbReference type="Pfam" id="PF13545">
    <property type="entry name" value="HTH_Crp_2"/>
    <property type="match status" value="1"/>
</dbReference>
<feature type="domain" description="HTH crp-type" evidence="5">
    <location>
        <begin position="209"/>
        <end position="275"/>
    </location>
</feature>
<keyword evidence="7" id="KW-1185">Reference proteome</keyword>
<dbReference type="InterPro" id="IPR018490">
    <property type="entry name" value="cNMP-bd_dom_sf"/>
</dbReference>
<dbReference type="GO" id="GO:0016301">
    <property type="term" value="F:kinase activity"/>
    <property type="evidence" value="ECO:0007669"/>
    <property type="project" value="UniProtKB-KW"/>
</dbReference>
<gene>
    <name evidence="6" type="ORF">SAMN05421508_10371</name>
</gene>
<dbReference type="CDD" id="cd00038">
    <property type="entry name" value="CAP_ED"/>
    <property type="match status" value="1"/>
</dbReference>
<evidence type="ECO:0000256" key="2">
    <source>
        <dbReference type="ARBA" id="ARBA00023125"/>
    </source>
</evidence>
<dbReference type="PROSITE" id="PS51063">
    <property type="entry name" value="HTH_CRP_2"/>
    <property type="match status" value="1"/>
</dbReference>
<evidence type="ECO:0000313" key="6">
    <source>
        <dbReference type="EMBL" id="SOD93442.1"/>
    </source>
</evidence>
<dbReference type="GO" id="GO:0003677">
    <property type="term" value="F:DNA binding"/>
    <property type="evidence" value="ECO:0007669"/>
    <property type="project" value="UniProtKB-KW"/>
</dbReference>
<dbReference type="Proteomes" id="UP000219621">
    <property type="component" value="Unassembled WGS sequence"/>
</dbReference>
<dbReference type="InterPro" id="IPR014710">
    <property type="entry name" value="RmlC-like_jellyroll"/>
</dbReference>
<dbReference type="AlphaFoldDB" id="A0A286GD54"/>
<dbReference type="GO" id="GO:0003700">
    <property type="term" value="F:DNA-binding transcription factor activity"/>
    <property type="evidence" value="ECO:0007669"/>
    <property type="project" value="TreeGrafter"/>
</dbReference>
<keyword evidence="1" id="KW-0805">Transcription regulation</keyword>
<dbReference type="Pfam" id="PF00027">
    <property type="entry name" value="cNMP_binding"/>
    <property type="match status" value="1"/>
</dbReference>
<keyword evidence="2" id="KW-0238">DNA-binding</keyword>
<keyword evidence="6" id="KW-0808">Transferase</keyword>
<dbReference type="SUPFAM" id="SSF51206">
    <property type="entry name" value="cAMP-binding domain-like"/>
    <property type="match status" value="1"/>
</dbReference>